<dbReference type="OrthoDB" id="9804790at2"/>
<evidence type="ECO:0000256" key="3">
    <source>
        <dbReference type="ARBA" id="ARBA00023002"/>
    </source>
</evidence>
<proteinExistence type="inferred from homology"/>
<dbReference type="AlphaFoldDB" id="A0A1I1K2W7"/>
<feature type="site" description="Lowers pKa of active site Tyr" evidence="6">
    <location>
        <position position="76"/>
    </location>
</feature>
<dbReference type="InterPro" id="IPR018170">
    <property type="entry name" value="Aldo/ket_reductase_CS"/>
</dbReference>
<dbReference type="RefSeq" id="WP_074961304.1">
    <property type="nucleotide sequence ID" value="NZ_FOKQ01000014.1"/>
</dbReference>
<dbReference type="Gene3D" id="3.20.20.100">
    <property type="entry name" value="NADP-dependent oxidoreductase domain"/>
    <property type="match status" value="1"/>
</dbReference>
<evidence type="ECO:0000313" key="8">
    <source>
        <dbReference type="EMBL" id="SFC52333.1"/>
    </source>
</evidence>
<reference evidence="8 9" key="1">
    <citation type="submission" date="2016-10" db="EMBL/GenBank/DDBJ databases">
        <authorList>
            <person name="de Groot N.N."/>
        </authorList>
    </citation>
    <scope>NUCLEOTIDE SEQUENCE [LARGE SCALE GENOMIC DNA]</scope>
    <source>
        <strain evidence="8 9">AR67</strain>
    </source>
</reference>
<accession>A0A1I1K2W7</accession>
<dbReference type="PIRSF" id="PIRSF000097">
    <property type="entry name" value="AKR"/>
    <property type="match status" value="1"/>
</dbReference>
<dbReference type="InterPro" id="IPR020471">
    <property type="entry name" value="AKR"/>
</dbReference>
<gene>
    <name evidence="8" type="ORF">SAMN02910406_01876</name>
</gene>
<dbReference type="Proteomes" id="UP000182192">
    <property type="component" value="Unassembled WGS sequence"/>
</dbReference>
<dbReference type="PROSITE" id="PS00062">
    <property type="entry name" value="ALDOKETO_REDUCTASE_2"/>
    <property type="match status" value="1"/>
</dbReference>
<keyword evidence="3" id="KW-0560">Oxidoreductase</keyword>
<dbReference type="Pfam" id="PF00248">
    <property type="entry name" value="Aldo_ket_red"/>
    <property type="match status" value="1"/>
</dbReference>
<dbReference type="EMBL" id="FOKQ01000014">
    <property type="protein sequence ID" value="SFC52333.1"/>
    <property type="molecule type" value="Genomic_DNA"/>
</dbReference>
<dbReference type="PRINTS" id="PR00069">
    <property type="entry name" value="ALDKETRDTASE"/>
</dbReference>
<feature type="binding site" evidence="5">
    <location>
        <position position="109"/>
    </location>
    <ligand>
        <name>substrate</name>
    </ligand>
</feature>
<feature type="active site" description="Proton donor" evidence="4">
    <location>
        <position position="51"/>
    </location>
</feature>
<evidence type="ECO:0000259" key="7">
    <source>
        <dbReference type="Pfam" id="PF00248"/>
    </source>
</evidence>
<dbReference type="InterPro" id="IPR023210">
    <property type="entry name" value="NADP_OxRdtase_dom"/>
</dbReference>
<evidence type="ECO:0000256" key="6">
    <source>
        <dbReference type="PIRSR" id="PIRSR000097-3"/>
    </source>
</evidence>
<dbReference type="FunFam" id="3.20.20.100:FF:000015">
    <property type="entry name" value="Oxidoreductase, aldo/keto reductase family"/>
    <property type="match status" value="1"/>
</dbReference>
<evidence type="ECO:0000256" key="4">
    <source>
        <dbReference type="PIRSR" id="PIRSR000097-1"/>
    </source>
</evidence>
<keyword evidence="2" id="KW-0521">NADP</keyword>
<organism evidence="8 9">
    <name type="scientific">Ruminococcus albus</name>
    <dbReference type="NCBI Taxonomy" id="1264"/>
    <lineage>
        <taxon>Bacteria</taxon>
        <taxon>Bacillati</taxon>
        <taxon>Bacillota</taxon>
        <taxon>Clostridia</taxon>
        <taxon>Eubacteriales</taxon>
        <taxon>Oscillospiraceae</taxon>
        <taxon>Ruminococcus</taxon>
    </lineage>
</organism>
<evidence type="ECO:0000313" key="9">
    <source>
        <dbReference type="Proteomes" id="UP000182192"/>
    </source>
</evidence>
<dbReference type="PROSITE" id="PS00063">
    <property type="entry name" value="ALDOKETO_REDUCTASE_3"/>
    <property type="match status" value="1"/>
</dbReference>
<evidence type="ECO:0000256" key="5">
    <source>
        <dbReference type="PIRSR" id="PIRSR000097-2"/>
    </source>
</evidence>
<evidence type="ECO:0000256" key="2">
    <source>
        <dbReference type="ARBA" id="ARBA00022857"/>
    </source>
</evidence>
<name>A0A1I1K2W7_RUMAL</name>
<protein>
    <submittedName>
        <fullName evidence="8">Aldo/keto reductase</fullName>
    </submittedName>
</protein>
<evidence type="ECO:0000256" key="1">
    <source>
        <dbReference type="ARBA" id="ARBA00007905"/>
    </source>
</evidence>
<dbReference type="GO" id="GO:0016616">
    <property type="term" value="F:oxidoreductase activity, acting on the CH-OH group of donors, NAD or NADP as acceptor"/>
    <property type="evidence" value="ECO:0007669"/>
    <property type="project" value="UniProtKB-ARBA"/>
</dbReference>
<sequence length="281" mass="31510">MLNKTVKLANGYEIPSVGFGTWQTPDGATAVAAVKEALSDGYTHLDCAAVYGNEKSIGKALKESGYDRSRLFITSKLWNTERGYDKTIAAFEKTLADLQLDYLDLYLIHWTANAKQFPNWREINADTWRAFEYLYEQGRIKAIGVSNFKTHHLEALIADSKIKPMVDQIEFHPGFMQTETVTFCRENGIAVEAWSPLGTGKMLQNETLKTIADKYGVSVAQLCIRWCLQNDVIPLPKSVTPNRIQQNIDVFGFEIGAEDMEVINAMEYCGGSGLDPDEIDF</sequence>
<dbReference type="InterPro" id="IPR036812">
    <property type="entry name" value="NAD(P)_OxRdtase_dom_sf"/>
</dbReference>
<dbReference type="PANTHER" id="PTHR43827:SF3">
    <property type="entry name" value="NADP-DEPENDENT OXIDOREDUCTASE DOMAIN-CONTAINING PROTEIN"/>
    <property type="match status" value="1"/>
</dbReference>
<feature type="domain" description="NADP-dependent oxidoreductase" evidence="7">
    <location>
        <begin position="17"/>
        <end position="265"/>
    </location>
</feature>
<comment type="similarity">
    <text evidence="1">Belongs to the aldo/keto reductase family.</text>
</comment>
<dbReference type="SUPFAM" id="SSF51430">
    <property type="entry name" value="NAD(P)-linked oxidoreductase"/>
    <property type="match status" value="1"/>
</dbReference>
<dbReference type="PANTHER" id="PTHR43827">
    <property type="entry name" value="2,5-DIKETO-D-GLUCONIC ACID REDUCTASE"/>
    <property type="match status" value="1"/>
</dbReference>